<evidence type="ECO:0000313" key="2">
    <source>
        <dbReference type="Proteomes" id="UP000251197"/>
    </source>
</evidence>
<dbReference type="Proteomes" id="UP000251197">
    <property type="component" value="Unassembled WGS sequence"/>
</dbReference>
<sequence length="113" mass="12661">MRTTWRQLKPGSITRREASGSLTEPGIAGFFLCRRSVGYLRQSASAMAKSAMTSFFWHFREELITAARVARQGESPLIGNAFERFLSRYKTTAAGGKPLFYRRVSLLNSAHLA</sequence>
<proteinExistence type="predicted"/>
<reference evidence="1 2" key="1">
    <citation type="submission" date="2018-06" db="EMBL/GenBank/DDBJ databases">
        <authorList>
            <consortium name="Pathogen Informatics"/>
            <person name="Doyle S."/>
        </authorList>
    </citation>
    <scope>NUCLEOTIDE SEQUENCE [LARGE SCALE GENOMIC DNA]</scope>
    <source>
        <strain evidence="1 2">NCTC12120</strain>
    </source>
</reference>
<evidence type="ECO:0000313" key="1">
    <source>
        <dbReference type="EMBL" id="SQC90750.1"/>
    </source>
</evidence>
<name>A0A2X3KT44_9ENTR</name>
<gene>
    <name evidence="1" type="ORF">NCTC12120_03889</name>
</gene>
<accession>A0A2X3KT44</accession>
<dbReference type="EMBL" id="UAVU01000004">
    <property type="protein sequence ID" value="SQC90750.1"/>
    <property type="molecule type" value="Genomic_DNA"/>
</dbReference>
<organism evidence="1 2">
    <name type="scientific">Cedecea neteri</name>
    <dbReference type="NCBI Taxonomy" id="158822"/>
    <lineage>
        <taxon>Bacteria</taxon>
        <taxon>Pseudomonadati</taxon>
        <taxon>Pseudomonadota</taxon>
        <taxon>Gammaproteobacteria</taxon>
        <taxon>Enterobacterales</taxon>
        <taxon>Enterobacteriaceae</taxon>
        <taxon>Cedecea</taxon>
    </lineage>
</organism>
<dbReference type="AlphaFoldDB" id="A0A2X3KT44"/>
<protein>
    <submittedName>
        <fullName evidence="1">Uncharacterized protein</fullName>
    </submittedName>
</protein>